<proteinExistence type="predicted"/>
<comment type="caution">
    <text evidence="2">The sequence shown here is derived from an EMBL/GenBank/DDBJ whole genome shotgun (WGS) entry which is preliminary data.</text>
</comment>
<reference evidence="2 3" key="1">
    <citation type="submission" date="2019-02" db="EMBL/GenBank/DDBJ databases">
        <title>Aquabacterium sp. strain KMB7.</title>
        <authorList>
            <person name="Chen W.-M."/>
        </authorList>
    </citation>
    <scope>NUCLEOTIDE SEQUENCE [LARGE SCALE GENOMIC DNA]</scope>
    <source>
        <strain evidence="2 3">KMB7</strain>
    </source>
</reference>
<accession>A0A4Q9H416</accession>
<evidence type="ECO:0000256" key="1">
    <source>
        <dbReference type="SAM" id="SignalP"/>
    </source>
</evidence>
<keyword evidence="1" id="KW-0732">Signal</keyword>
<sequence length="60" mass="6756">MKILLLLLSRLLTPLGQAIHFLKTALRAWAPRQAPVLVPIPIQARPRTRQLTRRHGGQGD</sequence>
<dbReference type="AlphaFoldDB" id="A0A4Q9H416"/>
<evidence type="ECO:0000313" key="3">
    <source>
        <dbReference type="Proteomes" id="UP000292120"/>
    </source>
</evidence>
<keyword evidence="3" id="KW-1185">Reference proteome</keyword>
<feature type="chain" id="PRO_5020872017" evidence="1">
    <location>
        <begin position="19"/>
        <end position="60"/>
    </location>
</feature>
<organism evidence="2 3">
    <name type="scientific">Aquabacterium lacunae</name>
    <dbReference type="NCBI Taxonomy" id="2528630"/>
    <lineage>
        <taxon>Bacteria</taxon>
        <taxon>Pseudomonadati</taxon>
        <taxon>Pseudomonadota</taxon>
        <taxon>Betaproteobacteria</taxon>
        <taxon>Burkholderiales</taxon>
        <taxon>Aquabacterium</taxon>
    </lineage>
</organism>
<feature type="signal peptide" evidence="1">
    <location>
        <begin position="1"/>
        <end position="18"/>
    </location>
</feature>
<dbReference type="EMBL" id="SIXI01000004">
    <property type="protein sequence ID" value="TBO30121.1"/>
    <property type="molecule type" value="Genomic_DNA"/>
</dbReference>
<evidence type="ECO:0000313" key="2">
    <source>
        <dbReference type="EMBL" id="TBO30121.1"/>
    </source>
</evidence>
<dbReference type="Proteomes" id="UP000292120">
    <property type="component" value="Unassembled WGS sequence"/>
</dbReference>
<protein>
    <submittedName>
        <fullName evidence="2">Uncharacterized protein</fullName>
    </submittedName>
</protein>
<gene>
    <name evidence="2" type="ORF">EYS42_10465</name>
</gene>
<name>A0A4Q9H416_9BURK</name>